<dbReference type="Proteomes" id="UP001158049">
    <property type="component" value="Unassembled WGS sequence"/>
</dbReference>
<evidence type="ECO:0000313" key="2">
    <source>
        <dbReference type="EMBL" id="SMP68815.1"/>
    </source>
</evidence>
<sequence length="159" mass="16250">MTTSPDERAATPDPADEAAAAAAAAPAPAAAPPGDAAPASDETPDLSLAGEAMNLLSEHKGKLAIGVAATLGMMVYYGWREKRLAKTDPEEYARLQRLKAIVRHSDDEPRPRGAKKQAAPPPADAAASPGAVDAPDQPGATSDMKSDTNSDTRPGTAPD</sequence>
<evidence type="ECO:0000313" key="3">
    <source>
        <dbReference type="Proteomes" id="UP001158049"/>
    </source>
</evidence>
<evidence type="ECO:0000256" key="1">
    <source>
        <dbReference type="SAM" id="MobiDB-lite"/>
    </source>
</evidence>
<proteinExistence type="predicted"/>
<feature type="region of interest" description="Disordered" evidence="1">
    <location>
        <begin position="1"/>
        <end position="45"/>
    </location>
</feature>
<reference evidence="2 3" key="1">
    <citation type="submission" date="2017-05" db="EMBL/GenBank/DDBJ databases">
        <authorList>
            <person name="Varghese N."/>
            <person name="Submissions S."/>
        </authorList>
    </citation>
    <scope>NUCLEOTIDE SEQUENCE [LARGE SCALE GENOMIC DNA]</scope>
    <source>
        <strain evidence="2 3">DSM 26001</strain>
    </source>
</reference>
<feature type="region of interest" description="Disordered" evidence="1">
    <location>
        <begin position="99"/>
        <end position="159"/>
    </location>
</feature>
<comment type="caution">
    <text evidence="2">The sequence shown here is derived from an EMBL/GenBank/DDBJ whole genome shotgun (WGS) entry which is preliminary data.</text>
</comment>
<accession>A0ABY1QG30</accession>
<feature type="compositionally biased region" description="Low complexity" evidence="1">
    <location>
        <begin position="124"/>
        <end position="135"/>
    </location>
</feature>
<dbReference type="RefSeq" id="WP_283443541.1">
    <property type="nucleotide sequence ID" value="NZ_FXUL01000014.1"/>
</dbReference>
<gene>
    <name evidence="2" type="ORF">SAMN06295970_11471</name>
</gene>
<dbReference type="EMBL" id="FXUL01000014">
    <property type="protein sequence ID" value="SMP68815.1"/>
    <property type="molecule type" value="Genomic_DNA"/>
</dbReference>
<organism evidence="2 3">
    <name type="scientific">Noviherbaspirillum suwonense</name>
    <dbReference type="NCBI Taxonomy" id="1224511"/>
    <lineage>
        <taxon>Bacteria</taxon>
        <taxon>Pseudomonadati</taxon>
        <taxon>Pseudomonadota</taxon>
        <taxon>Betaproteobacteria</taxon>
        <taxon>Burkholderiales</taxon>
        <taxon>Oxalobacteraceae</taxon>
        <taxon>Noviherbaspirillum</taxon>
    </lineage>
</organism>
<protein>
    <submittedName>
        <fullName evidence="2">Uncharacterized protein</fullName>
    </submittedName>
</protein>
<feature type="compositionally biased region" description="Basic and acidic residues" evidence="1">
    <location>
        <begin position="1"/>
        <end position="10"/>
    </location>
</feature>
<feature type="compositionally biased region" description="Low complexity" evidence="1">
    <location>
        <begin position="11"/>
        <end position="39"/>
    </location>
</feature>
<name>A0ABY1QG30_9BURK</name>
<keyword evidence="3" id="KW-1185">Reference proteome</keyword>